<dbReference type="Proteomes" id="UP001500325">
    <property type="component" value="Unassembled WGS sequence"/>
</dbReference>
<comment type="caution">
    <text evidence="1">The sequence shown here is derived from an EMBL/GenBank/DDBJ whole genome shotgun (WGS) entry which is preliminary data.</text>
</comment>
<name>A0ABP8WNN1_9PSEU</name>
<proteinExistence type="predicted"/>
<dbReference type="EMBL" id="BAABIC010000009">
    <property type="protein sequence ID" value="GAA4691655.1"/>
    <property type="molecule type" value="Genomic_DNA"/>
</dbReference>
<sequence length="71" mass="7319">MRGRRLLAHRRGRDAAGAALHVRGVSGAPIHGYASCTVISRAAHNATVDAASVLRAGLALADREPVPLRAG</sequence>
<keyword evidence="2" id="KW-1185">Reference proteome</keyword>
<evidence type="ECO:0000313" key="2">
    <source>
        <dbReference type="Proteomes" id="UP001500325"/>
    </source>
</evidence>
<accession>A0ABP8WNN1</accession>
<gene>
    <name evidence="1" type="ORF">GCM10023215_30770</name>
</gene>
<organism evidence="1 2">
    <name type="scientific">Pseudonocardia yuanmonensis</name>
    <dbReference type="NCBI Taxonomy" id="1095914"/>
    <lineage>
        <taxon>Bacteria</taxon>
        <taxon>Bacillati</taxon>
        <taxon>Actinomycetota</taxon>
        <taxon>Actinomycetes</taxon>
        <taxon>Pseudonocardiales</taxon>
        <taxon>Pseudonocardiaceae</taxon>
        <taxon>Pseudonocardia</taxon>
    </lineage>
</organism>
<reference evidence="2" key="1">
    <citation type="journal article" date="2019" name="Int. J. Syst. Evol. Microbiol.">
        <title>The Global Catalogue of Microorganisms (GCM) 10K type strain sequencing project: providing services to taxonomists for standard genome sequencing and annotation.</title>
        <authorList>
            <consortium name="The Broad Institute Genomics Platform"/>
            <consortium name="The Broad Institute Genome Sequencing Center for Infectious Disease"/>
            <person name="Wu L."/>
            <person name="Ma J."/>
        </authorList>
    </citation>
    <scope>NUCLEOTIDE SEQUENCE [LARGE SCALE GENOMIC DNA]</scope>
    <source>
        <strain evidence="2">JCM 18055</strain>
    </source>
</reference>
<evidence type="ECO:0000313" key="1">
    <source>
        <dbReference type="EMBL" id="GAA4691655.1"/>
    </source>
</evidence>
<protein>
    <submittedName>
        <fullName evidence="1">Uncharacterized protein</fullName>
    </submittedName>
</protein>